<reference evidence="2" key="1">
    <citation type="submission" date="2019-02" db="EMBL/GenBank/DDBJ databases">
        <authorList>
            <person name="Gruber-Vodicka R. H."/>
            <person name="Seah K. B. B."/>
        </authorList>
    </citation>
    <scope>NUCLEOTIDE SEQUENCE</scope>
    <source>
        <strain evidence="4">BECK_SA2B12</strain>
        <strain evidence="2">BECK_SA2B15</strain>
        <strain evidence="3">BECK_SA2B20</strain>
    </source>
</reference>
<sequence>MAVYRKLQEEDARFVTTGAVLLELGNAFSRRTDKNIALQLINAIYQSARWQVGFQDYALMRRGLALFSERQDKNWSLTDCISIVVAGDHEISEVFTSDHHFAQAGFQILLE</sequence>
<dbReference type="PANTHER" id="PTHR42188">
    <property type="entry name" value="23S RRNA-SPECIFIC ENDONUCLEASE VAPC20"/>
    <property type="match status" value="1"/>
</dbReference>
<dbReference type="PANTHER" id="PTHR42188:SF1">
    <property type="entry name" value="23S RRNA-SPECIFIC ENDONUCLEASE VAPC20"/>
    <property type="match status" value="1"/>
</dbReference>
<protein>
    <submittedName>
        <fullName evidence="2">Predicted nucleic acid-binding protein, contains PIN domain</fullName>
    </submittedName>
</protein>
<name>A0A450U6I7_9GAMM</name>
<feature type="domain" description="PIN" evidence="1">
    <location>
        <begin position="4"/>
        <end position="106"/>
    </location>
</feature>
<dbReference type="GO" id="GO:0004521">
    <property type="term" value="F:RNA endonuclease activity"/>
    <property type="evidence" value="ECO:0007669"/>
    <property type="project" value="InterPro"/>
</dbReference>
<accession>A0A450U6I7</accession>
<evidence type="ECO:0000313" key="4">
    <source>
        <dbReference type="EMBL" id="VFJ95131.1"/>
    </source>
</evidence>
<dbReference type="InterPro" id="IPR039018">
    <property type="entry name" value="VapC20-like"/>
</dbReference>
<dbReference type="EMBL" id="CAADFJ010000001">
    <property type="protein sequence ID" value="VFJ95131.1"/>
    <property type="molecule type" value="Genomic_DNA"/>
</dbReference>
<evidence type="ECO:0000259" key="1">
    <source>
        <dbReference type="Pfam" id="PF01850"/>
    </source>
</evidence>
<organism evidence="2">
    <name type="scientific">Candidatus Kentrum eta</name>
    <dbReference type="NCBI Taxonomy" id="2126337"/>
    <lineage>
        <taxon>Bacteria</taxon>
        <taxon>Pseudomonadati</taxon>
        <taxon>Pseudomonadota</taxon>
        <taxon>Gammaproteobacteria</taxon>
        <taxon>Candidatus Kentrum</taxon>
    </lineage>
</organism>
<dbReference type="EMBL" id="CAADFG010000002">
    <property type="protein sequence ID" value="VFJ87235.1"/>
    <property type="molecule type" value="Genomic_DNA"/>
</dbReference>
<evidence type="ECO:0000313" key="2">
    <source>
        <dbReference type="EMBL" id="VFJ87235.1"/>
    </source>
</evidence>
<proteinExistence type="predicted"/>
<dbReference type="SUPFAM" id="SSF88723">
    <property type="entry name" value="PIN domain-like"/>
    <property type="match status" value="1"/>
</dbReference>
<dbReference type="Pfam" id="PF01850">
    <property type="entry name" value="PIN"/>
    <property type="match status" value="1"/>
</dbReference>
<dbReference type="InterPro" id="IPR002716">
    <property type="entry name" value="PIN_dom"/>
</dbReference>
<evidence type="ECO:0000313" key="3">
    <source>
        <dbReference type="EMBL" id="VFJ88895.1"/>
    </source>
</evidence>
<dbReference type="EMBL" id="CAADFI010000002">
    <property type="protein sequence ID" value="VFJ88895.1"/>
    <property type="molecule type" value="Genomic_DNA"/>
</dbReference>
<gene>
    <name evidence="2" type="ORF">BECKH772A_GA0070896_1000263</name>
    <name evidence="3" type="ORF">BECKH772B_GA0070898_1000259</name>
    <name evidence="4" type="ORF">BECKH772C_GA0070978_10001110</name>
</gene>
<dbReference type="GO" id="GO:0016075">
    <property type="term" value="P:rRNA catabolic process"/>
    <property type="evidence" value="ECO:0007669"/>
    <property type="project" value="TreeGrafter"/>
</dbReference>
<dbReference type="Gene3D" id="3.40.50.1010">
    <property type="entry name" value="5'-nuclease"/>
    <property type="match status" value="1"/>
</dbReference>
<dbReference type="AlphaFoldDB" id="A0A450U6I7"/>
<dbReference type="InterPro" id="IPR029060">
    <property type="entry name" value="PIN-like_dom_sf"/>
</dbReference>